<sequence length="67" mass="7921">MAILAFLLIGWILSWVKFENLFIQSFKELFGKDVTKASYYFLFLCIGIFGEFVLLLQGAYYTVFLYR</sequence>
<dbReference type="RefSeq" id="WP_211799661.1">
    <property type="nucleotide sequence ID" value="NZ_JAGSCS010000002.1"/>
</dbReference>
<evidence type="ECO:0000313" key="3">
    <source>
        <dbReference type="Proteomes" id="UP000675379"/>
    </source>
</evidence>
<keyword evidence="1" id="KW-0812">Transmembrane</keyword>
<keyword evidence="1" id="KW-1133">Transmembrane helix</keyword>
<protein>
    <submittedName>
        <fullName evidence="2">Uncharacterized protein</fullName>
    </submittedName>
</protein>
<organism evidence="2 3">
    <name type="scientific">Proteiniclasticum sediminis</name>
    <dbReference type="NCBI Taxonomy" id="2804028"/>
    <lineage>
        <taxon>Bacteria</taxon>
        <taxon>Bacillati</taxon>
        <taxon>Bacillota</taxon>
        <taxon>Clostridia</taxon>
        <taxon>Eubacteriales</taxon>
        <taxon>Clostridiaceae</taxon>
        <taxon>Proteiniclasticum</taxon>
    </lineage>
</organism>
<feature type="transmembrane region" description="Helical" evidence="1">
    <location>
        <begin position="37"/>
        <end position="66"/>
    </location>
</feature>
<dbReference type="AlphaFoldDB" id="A0A941HPB1"/>
<name>A0A941HPB1_9CLOT</name>
<accession>A0A941HPB1</accession>
<comment type="caution">
    <text evidence="2">The sequence shown here is derived from an EMBL/GenBank/DDBJ whole genome shotgun (WGS) entry which is preliminary data.</text>
</comment>
<gene>
    <name evidence="2" type="ORF">KCG48_02200</name>
</gene>
<evidence type="ECO:0000256" key="1">
    <source>
        <dbReference type="SAM" id="Phobius"/>
    </source>
</evidence>
<dbReference type="Proteomes" id="UP000675379">
    <property type="component" value="Unassembled WGS sequence"/>
</dbReference>
<evidence type="ECO:0000313" key="2">
    <source>
        <dbReference type="EMBL" id="MBR0575144.1"/>
    </source>
</evidence>
<reference evidence="2" key="1">
    <citation type="submission" date="2021-04" db="EMBL/GenBank/DDBJ databases">
        <title>Proteiniclasticum sedimins sp. nov., an obligate anaerobic bacterium isolated from anaerobic sludge.</title>
        <authorList>
            <person name="Liu J."/>
        </authorList>
    </citation>
    <scope>NUCLEOTIDE SEQUENCE</scope>
    <source>
        <strain evidence="2">BAD-10</strain>
    </source>
</reference>
<dbReference type="EMBL" id="JAGSCS010000002">
    <property type="protein sequence ID" value="MBR0575144.1"/>
    <property type="molecule type" value="Genomic_DNA"/>
</dbReference>
<proteinExistence type="predicted"/>
<keyword evidence="1" id="KW-0472">Membrane</keyword>
<keyword evidence="3" id="KW-1185">Reference proteome</keyword>